<comment type="caution">
    <text evidence="2">The sequence shown here is derived from an EMBL/GenBank/DDBJ whole genome shotgun (WGS) entry which is preliminary data.</text>
</comment>
<sequence>MVKADTGQENYFLTDEHKQLLDERLAAHKASPQEGSTWNEVKNRVTQKT</sequence>
<protein>
    <submittedName>
        <fullName evidence="2">Addiction module protein</fullName>
    </submittedName>
</protein>
<evidence type="ECO:0000313" key="3">
    <source>
        <dbReference type="Proteomes" id="UP000772618"/>
    </source>
</evidence>
<dbReference type="EMBL" id="JAHESD010000040">
    <property type="protein sequence ID" value="MBT1704827.1"/>
    <property type="molecule type" value="Genomic_DNA"/>
</dbReference>
<feature type="region of interest" description="Disordered" evidence="1">
    <location>
        <begin position="28"/>
        <end position="49"/>
    </location>
</feature>
<evidence type="ECO:0000256" key="1">
    <source>
        <dbReference type="SAM" id="MobiDB-lite"/>
    </source>
</evidence>
<dbReference type="Proteomes" id="UP000772618">
    <property type="component" value="Unassembled WGS sequence"/>
</dbReference>
<dbReference type="Pfam" id="PF09720">
    <property type="entry name" value="Unstab_antitox"/>
    <property type="match status" value="1"/>
</dbReference>
<name>A0ABS5VVI6_9BACT</name>
<evidence type="ECO:0000313" key="2">
    <source>
        <dbReference type="EMBL" id="MBT1704827.1"/>
    </source>
</evidence>
<dbReference type="RefSeq" id="WP_254154792.1">
    <property type="nucleotide sequence ID" value="NZ_JAHESD010000040.1"/>
</dbReference>
<reference evidence="2 3" key="1">
    <citation type="submission" date="2021-05" db="EMBL/GenBank/DDBJ databases">
        <title>A Polyphasic approach of four new species of the genus Ohtaekwangia: Ohtaekwangia histidinii sp. nov., Ohtaekwangia cretensis sp. nov., Ohtaekwangia indiensis sp. nov., Ohtaekwangia reichenbachii sp. nov. from diverse environment.</title>
        <authorList>
            <person name="Octaviana S."/>
        </authorList>
    </citation>
    <scope>NUCLEOTIDE SEQUENCE [LARGE SCALE GENOMIC DNA]</scope>
    <source>
        <strain evidence="2 3">PWU20</strain>
    </source>
</reference>
<feature type="compositionally biased region" description="Polar residues" evidence="1">
    <location>
        <begin position="33"/>
        <end position="49"/>
    </location>
</feature>
<accession>A0ABS5VVI6</accession>
<keyword evidence="3" id="KW-1185">Reference proteome</keyword>
<gene>
    <name evidence="2" type="ORF">KK060_16145</name>
</gene>
<organism evidence="2 3">
    <name type="scientific">Chryseosolibacter indicus</name>
    <dbReference type="NCBI Taxonomy" id="2782351"/>
    <lineage>
        <taxon>Bacteria</taxon>
        <taxon>Pseudomonadati</taxon>
        <taxon>Bacteroidota</taxon>
        <taxon>Cytophagia</taxon>
        <taxon>Cytophagales</taxon>
        <taxon>Chryseotaleaceae</taxon>
        <taxon>Chryseosolibacter</taxon>
    </lineage>
</organism>
<proteinExistence type="predicted"/>
<dbReference type="InterPro" id="IPR013406">
    <property type="entry name" value="CHP02574_addiction_mod"/>
</dbReference>
<dbReference type="NCBIfam" id="TIGR02574">
    <property type="entry name" value="stabl_TIGR02574"/>
    <property type="match status" value="1"/>
</dbReference>